<evidence type="ECO:0000256" key="1">
    <source>
        <dbReference type="SAM" id="MobiDB-lite"/>
    </source>
</evidence>
<dbReference type="OrthoDB" id="120976at2759"/>
<proteinExistence type="predicted"/>
<feature type="region of interest" description="Disordered" evidence="1">
    <location>
        <begin position="24"/>
        <end position="99"/>
    </location>
</feature>
<organism evidence="2 3">
    <name type="scientific">Dibothriocephalus latus</name>
    <name type="common">Fish tapeworm</name>
    <name type="synonym">Diphyllobothrium latum</name>
    <dbReference type="NCBI Taxonomy" id="60516"/>
    <lineage>
        <taxon>Eukaryota</taxon>
        <taxon>Metazoa</taxon>
        <taxon>Spiralia</taxon>
        <taxon>Lophotrochozoa</taxon>
        <taxon>Platyhelminthes</taxon>
        <taxon>Cestoda</taxon>
        <taxon>Eucestoda</taxon>
        <taxon>Diphyllobothriidea</taxon>
        <taxon>Diphyllobothriidae</taxon>
        <taxon>Dibothriocephalus</taxon>
    </lineage>
</organism>
<sequence>MPTEPQQLNLSFSLNFRCQATAEFKKQKAIPPRPPSTQEITSQTTVVLFGPTSSQGDDDYNYSSSFPIDSEDNQSTDIPGVKHSSRSSTTTTTQPASASRVYLHVTRSESLINFFSEGEETALEEIPEVDLCEASLVLPLPPNTSLPSASSEITELLPTVETA</sequence>
<reference evidence="2 3" key="1">
    <citation type="submission" date="2018-11" db="EMBL/GenBank/DDBJ databases">
        <authorList>
            <consortium name="Pathogen Informatics"/>
        </authorList>
    </citation>
    <scope>NUCLEOTIDE SEQUENCE [LARGE SCALE GENOMIC DNA]</scope>
</reference>
<evidence type="ECO:0000313" key="2">
    <source>
        <dbReference type="EMBL" id="VDN15898.1"/>
    </source>
</evidence>
<accession>A0A3P7M0L7</accession>
<name>A0A3P7M0L7_DIBLA</name>
<feature type="region of interest" description="Disordered" evidence="1">
    <location>
        <begin position="142"/>
        <end position="163"/>
    </location>
</feature>
<gene>
    <name evidence="2" type="ORF">DILT_LOCUS11729</name>
</gene>
<dbReference type="Proteomes" id="UP000281553">
    <property type="component" value="Unassembled WGS sequence"/>
</dbReference>
<protein>
    <submittedName>
        <fullName evidence="2">Uncharacterized protein</fullName>
    </submittedName>
</protein>
<evidence type="ECO:0000313" key="3">
    <source>
        <dbReference type="Proteomes" id="UP000281553"/>
    </source>
</evidence>
<feature type="non-terminal residue" evidence="2">
    <location>
        <position position="163"/>
    </location>
</feature>
<feature type="compositionally biased region" description="Polar residues" evidence="1">
    <location>
        <begin position="36"/>
        <end position="68"/>
    </location>
</feature>
<dbReference type="AlphaFoldDB" id="A0A3P7M0L7"/>
<keyword evidence="3" id="KW-1185">Reference proteome</keyword>
<dbReference type="EMBL" id="UYRU01064001">
    <property type="protein sequence ID" value="VDN15898.1"/>
    <property type="molecule type" value="Genomic_DNA"/>
</dbReference>
<feature type="compositionally biased region" description="Low complexity" evidence="1">
    <location>
        <begin position="86"/>
        <end position="99"/>
    </location>
</feature>